<dbReference type="AlphaFoldDB" id="A0A1W6L4N9"/>
<dbReference type="Proteomes" id="UP000193427">
    <property type="component" value="Chromosome"/>
</dbReference>
<protein>
    <submittedName>
        <fullName evidence="1">Polyketide cyclase</fullName>
    </submittedName>
</protein>
<keyword evidence="2" id="KW-1185">Reference proteome</keyword>
<dbReference type="InterPro" id="IPR019587">
    <property type="entry name" value="Polyketide_cyclase/dehydratase"/>
</dbReference>
<accession>A0A1W6L4N9</accession>
<name>A0A1W6L4N9_9BURK</name>
<dbReference type="Pfam" id="PF10604">
    <property type="entry name" value="Polyketide_cyc2"/>
    <property type="match status" value="1"/>
</dbReference>
<dbReference type="KEGG" id="rgu:A4W93_03960"/>
<organism evidence="1 2">
    <name type="scientific">Piscinibacter gummiphilus</name>
    <dbReference type="NCBI Taxonomy" id="946333"/>
    <lineage>
        <taxon>Bacteria</taxon>
        <taxon>Pseudomonadati</taxon>
        <taxon>Pseudomonadota</taxon>
        <taxon>Betaproteobacteria</taxon>
        <taxon>Burkholderiales</taxon>
        <taxon>Sphaerotilaceae</taxon>
        <taxon>Piscinibacter</taxon>
    </lineage>
</organism>
<dbReference type="RefSeq" id="WP_085749383.1">
    <property type="nucleotide sequence ID" value="NZ_BSPR01000002.1"/>
</dbReference>
<sequence>MFKYIGIAVVVVIAAVLALAATRPDTFRVERSTTIKAPPEKVYALIEDFHQWQQWSPWERLDPAMKRQHGGAPKGKGALYGWEGNKEVGKGQMEITEATLPSRVVIKLDFLAPFEAHNTAEFVLVPRGDATTVTWAMSGPNLFIGKVMSLFASMDSLVGKDFERGLANLKAVAEK</sequence>
<evidence type="ECO:0000313" key="1">
    <source>
        <dbReference type="EMBL" id="ARN19138.1"/>
    </source>
</evidence>
<gene>
    <name evidence="1" type="ORF">A4W93_03960</name>
</gene>
<dbReference type="SUPFAM" id="SSF55961">
    <property type="entry name" value="Bet v1-like"/>
    <property type="match status" value="1"/>
</dbReference>
<reference evidence="1 2" key="1">
    <citation type="submission" date="2016-04" db="EMBL/GenBank/DDBJ databases">
        <title>Complete genome sequence of natural rubber-degrading, novel Gram-negative bacterium, Rhizobacter gummiphilus strain NS21.</title>
        <authorList>
            <person name="Tabata M."/>
            <person name="Kasai D."/>
            <person name="Fukuda M."/>
        </authorList>
    </citation>
    <scope>NUCLEOTIDE SEQUENCE [LARGE SCALE GENOMIC DNA]</scope>
    <source>
        <strain evidence="1 2">NS21</strain>
    </source>
</reference>
<dbReference type="STRING" id="946333.A4W93_03960"/>
<dbReference type="OrthoDB" id="9807923at2"/>
<dbReference type="InterPro" id="IPR023393">
    <property type="entry name" value="START-like_dom_sf"/>
</dbReference>
<evidence type="ECO:0000313" key="2">
    <source>
        <dbReference type="Proteomes" id="UP000193427"/>
    </source>
</evidence>
<dbReference type="CDD" id="cd07818">
    <property type="entry name" value="SRPBCC_1"/>
    <property type="match status" value="1"/>
</dbReference>
<dbReference type="EMBL" id="CP015118">
    <property type="protein sequence ID" value="ARN19138.1"/>
    <property type="molecule type" value="Genomic_DNA"/>
</dbReference>
<dbReference type="Gene3D" id="3.30.530.20">
    <property type="match status" value="1"/>
</dbReference>
<proteinExistence type="predicted"/>